<organism evidence="4 5">
    <name type="scientific">Achlya hypogyna</name>
    <name type="common">Oomycete</name>
    <name type="synonym">Protoachlya hypogyna</name>
    <dbReference type="NCBI Taxonomy" id="1202772"/>
    <lineage>
        <taxon>Eukaryota</taxon>
        <taxon>Sar</taxon>
        <taxon>Stramenopiles</taxon>
        <taxon>Oomycota</taxon>
        <taxon>Saprolegniomycetes</taxon>
        <taxon>Saprolegniales</taxon>
        <taxon>Achlyaceae</taxon>
        <taxon>Achlya</taxon>
    </lineage>
</organism>
<feature type="compositionally biased region" description="Low complexity" evidence="2">
    <location>
        <begin position="589"/>
        <end position="609"/>
    </location>
</feature>
<feature type="compositionally biased region" description="Basic and acidic residues" evidence="2">
    <location>
        <begin position="734"/>
        <end position="752"/>
    </location>
</feature>
<evidence type="ECO:0000256" key="1">
    <source>
        <dbReference type="ARBA" id="ARBA00022737"/>
    </source>
</evidence>
<feature type="compositionally biased region" description="Polar residues" evidence="2">
    <location>
        <begin position="610"/>
        <end position="625"/>
    </location>
</feature>
<dbReference type="InterPro" id="IPR016024">
    <property type="entry name" value="ARM-type_fold"/>
</dbReference>
<dbReference type="Pfam" id="PF22956">
    <property type="entry name" value="VPS15-like_hel"/>
    <property type="match status" value="1"/>
</dbReference>
<dbReference type="PROSITE" id="PS50011">
    <property type="entry name" value="PROTEIN_KINASE_DOM"/>
    <property type="match status" value="1"/>
</dbReference>
<dbReference type="InterPro" id="IPR051177">
    <property type="entry name" value="CIK-Related_Protein"/>
</dbReference>
<dbReference type="SUPFAM" id="SSF48371">
    <property type="entry name" value="ARM repeat"/>
    <property type="match status" value="1"/>
</dbReference>
<feature type="compositionally biased region" description="Low complexity" evidence="2">
    <location>
        <begin position="699"/>
        <end position="713"/>
    </location>
</feature>
<dbReference type="SUPFAM" id="SSF56112">
    <property type="entry name" value="Protein kinase-like (PK-like)"/>
    <property type="match status" value="1"/>
</dbReference>
<feature type="compositionally biased region" description="Basic and acidic residues" evidence="2">
    <location>
        <begin position="566"/>
        <end position="578"/>
    </location>
</feature>
<dbReference type="PANTHER" id="PTHR12984:SF3">
    <property type="entry name" value="N-TERMINAL KINASE-LIKE PROTEIN"/>
    <property type="match status" value="1"/>
</dbReference>
<proteinExistence type="predicted"/>
<keyword evidence="4" id="KW-0418">Kinase</keyword>
<dbReference type="EMBL" id="JNBR01002404">
    <property type="protein sequence ID" value="OQR83042.1"/>
    <property type="molecule type" value="Genomic_DNA"/>
</dbReference>
<dbReference type="GO" id="GO:0004672">
    <property type="term" value="F:protein kinase activity"/>
    <property type="evidence" value="ECO:0007669"/>
    <property type="project" value="InterPro"/>
</dbReference>
<dbReference type="SMART" id="SM00220">
    <property type="entry name" value="S_TKc"/>
    <property type="match status" value="1"/>
</dbReference>
<dbReference type="Gene3D" id="1.25.10.10">
    <property type="entry name" value="Leucine-rich Repeat Variant"/>
    <property type="match status" value="1"/>
</dbReference>
<dbReference type="InterPro" id="IPR000719">
    <property type="entry name" value="Prot_kinase_dom"/>
</dbReference>
<dbReference type="PANTHER" id="PTHR12984">
    <property type="entry name" value="SCY1-RELATED S/T PROTEIN KINASE-LIKE"/>
    <property type="match status" value="1"/>
</dbReference>
<dbReference type="InterPro" id="IPR011009">
    <property type="entry name" value="Kinase-like_dom_sf"/>
</dbReference>
<sequence length="772" mass="84055">MQFLKSTVMGLGSAFTMGSVGGLPFSLDTAEAEAKDVLPDFFLLHGKAKSDASAVSVFKSKQPSSALSQNALRRMKTLRHPNVLAYIDGIDVPNNGHVFIVTEEVQPLDAYLEDIRAQYGSNSEEEKVLVAWGLRSILSALKFLNNDVKLIHGRLNPSSIFVTKGGEWKLGGFELTGEANMNAPFVQYDHTVDPRFKAPEIARREWSSVFGGPTYAVDMFALACVVIFVHHPQFSSASSDSGRVPSGLATLVKRSTDSSPTRRLNPEQALQSAYFDLRFLKQMSFLDELAIKSPDEKVDFYKDLSAHIDALPKHTALFKVLPALKAVVDFGIATGGKAGGNYKLDPSESHMLPAMVKIGSQLAPEEFKDQVLPTLIKLFGCNDRAVRLQLLQMMESFAVHFDAKLVNSSVIFDNICTGFHDTSAVLREYTVKSMLHIADKLSDTNLNTKLMKFFAKLQTDPEPAIRTNTTICLGKIAPHLSAATRGKVLLPAFCRALKDPFPHARLAGLRTLVACDEYFTYQDVACAIIPAISPLLLDISPSVRDETMTCMADYIKKIKEEAAQMNVREAEERERQLNEEPVPAPIEPAPTSTSSSSSWQQPPNNSTPSWQQPSYAKPKSTSSFSAPADDFGDDGDAWGDDLDDLTSPKTVPVPAATSRRPPADAGWSAAPPKPVHVTPPKPTSTSAGDDFFGDWGAPSSTGSSSRTSSGSMSLHKPPVMTAPAVKTPIVSAAEPKKSLQERRAEAKAKREPLGAMKLQAKPKGGDNWDWDM</sequence>
<dbReference type="AlphaFoldDB" id="A0A1V9YBH6"/>
<evidence type="ECO:0000259" key="3">
    <source>
        <dbReference type="PROSITE" id="PS50011"/>
    </source>
</evidence>
<accession>A0A1V9YBH6</accession>
<evidence type="ECO:0000313" key="5">
    <source>
        <dbReference type="Proteomes" id="UP000243579"/>
    </source>
</evidence>
<feature type="domain" description="Protein kinase" evidence="3">
    <location>
        <begin position="9"/>
        <end position="275"/>
    </location>
</feature>
<dbReference type="Gene3D" id="1.10.510.10">
    <property type="entry name" value="Transferase(Phosphotransferase) domain 1"/>
    <property type="match status" value="1"/>
</dbReference>
<name>A0A1V9YBH6_ACHHY</name>
<protein>
    <submittedName>
        <fullName evidence="4">N-terminal kinase-like protein</fullName>
    </submittedName>
</protein>
<feature type="compositionally biased region" description="Acidic residues" evidence="2">
    <location>
        <begin position="630"/>
        <end position="644"/>
    </location>
</feature>
<evidence type="ECO:0000313" key="4">
    <source>
        <dbReference type="EMBL" id="OQR83042.1"/>
    </source>
</evidence>
<gene>
    <name evidence="4" type="ORF">ACHHYP_15187</name>
</gene>
<dbReference type="InterPro" id="IPR011989">
    <property type="entry name" value="ARM-like"/>
</dbReference>
<dbReference type="GO" id="GO:0005524">
    <property type="term" value="F:ATP binding"/>
    <property type="evidence" value="ECO:0007669"/>
    <property type="project" value="InterPro"/>
</dbReference>
<comment type="caution">
    <text evidence="4">The sequence shown here is derived from an EMBL/GenBank/DDBJ whole genome shotgun (WGS) entry which is preliminary data.</text>
</comment>
<dbReference type="Proteomes" id="UP000243579">
    <property type="component" value="Unassembled WGS sequence"/>
</dbReference>
<dbReference type="Gene3D" id="3.30.200.20">
    <property type="entry name" value="Phosphorylase Kinase, domain 1"/>
    <property type="match status" value="1"/>
</dbReference>
<dbReference type="InterPro" id="IPR055231">
    <property type="entry name" value="2AA_helical"/>
</dbReference>
<reference evidence="4 5" key="1">
    <citation type="journal article" date="2014" name="Genome Biol. Evol.">
        <title>The secreted proteins of Achlya hypogyna and Thraustotheca clavata identify the ancestral oomycete secretome and reveal gene acquisitions by horizontal gene transfer.</title>
        <authorList>
            <person name="Misner I."/>
            <person name="Blouin N."/>
            <person name="Leonard G."/>
            <person name="Richards T.A."/>
            <person name="Lane C.E."/>
        </authorList>
    </citation>
    <scope>NUCLEOTIDE SEQUENCE [LARGE SCALE GENOMIC DNA]</scope>
    <source>
        <strain evidence="4 5">ATCC 48635</strain>
    </source>
</reference>
<dbReference type="STRING" id="1202772.A0A1V9YBH6"/>
<feature type="compositionally biased region" description="Pro residues" evidence="2">
    <location>
        <begin position="671"/>
        <end position="682"/>
    </location>
</feature>
<keyword evidence="5" id="KW-1185">Reference proteome</keyword>
<feature type="region of interest" description="Disordered" evidence="2">
    <location>
        <begin position="566"/>
        <end position="772"/>
    </location>
</feature>
<dbReference type="Pfam" id="PF00069">
    <property type="entry name" value="Pkinase"/>
    <property type="match status" value="1"/>
</dbReference>
<keyword evidence="1" id="KW-0677">Repeat</keyword>
<keyword evidence="4" id="KW-0808">Transferase</keyword>
<evidence type="ECO:0000256" key="2">
    <source>
        <dbReference type="SAM" id="MobiDB-lite"/>
    </source>
</evidence>
<dbReference type="OrthoDB" id="447103at2759"/>